<organism evidence="2 3">
    <name type="scientific">Nocardioides pocheonensis</name>
    <dbReference type="NCBI Taxonomy" id="661485"/>
    <lineage>
        <taxon>Bacteria</taxon>
        <taxon>Bacillati</taxon>
        <taxon>Actinomycetota</taxon>
        <taxon>Actinomycetes</taxon>
        <taxon>Propionibacteriales</taxon>
        <taxon>Nocardioidaceae</taxon>
        <taxon>Nocardioides</taxon>
    </lineage>
</organism>
<dbReference type="AlphaFoldDB" id="A0A3N0GTD0"/>
<name>A0A3N0GTD0_9ACTN</name>
<gene>
    <name evidence="2" type="ORF">EFL26_05925</name>
</gene>
<proteinExistence type="predicted"/>
<sequence length="220" mass="23329">MHLTDDHRLVLGPEPDDTRAVVLMLHGGAERGLHPIDERSVAYRRTQWMTTSISGRLARSGVRTALLRFQLKGWNAGHGPEPSPVADAREALAVLHAAVPDQPIVVVGHSMGGRTAAWVADAPGVVGVVGLAPWLPADDPVHALRGKHLVAAHGRRDRITSARATAAYVHRAEQVAASARFVDMGALGHYMVAGVRRWNATAVSATLSIVDTVAGVTSPD</sequence>
<dbReference type="SUPFAM" id="SSF53474">
    <property type="entry name" value="alpha/beta-Hydrolases"/>
    <property type="match status" value="1"/>
</dbReference>
<dbReference type="InterPro" id="IPR029058">
    <property type="entry name" value="AB_hydrolase_fold"/>
</dbReference>
<evidence type="ECO:0000259" key="1">
    <source>
        <dbReference type="Pfam" id="PF12697"/>
    </source>
</evidence>
<keyword evidence="3" id="KW-1185">Reference proteome</keyword>
<dbReference type="InterPro" id="IPR000073">
    <property type="entry name" value="AB_hydrolase_1"/>
</dbReference>
<protein>
    <submittedName>
        <fullName evidence="2">Alpha/beta fold hydrolase</fullName>
    </submittedName>
</protein>
<reference evidence="2 3" key="1">
    <citation type="submission" date="2018-11" db="EMBL/GenBank/DDBJ databases">
        <authorList>
            <person name="Li F."/>
        </authorList>
    </citation>
    <scope>NUCLEOTIDE SEQUENCE [LARGE SCALE GENOMIC DNA]</scope>
    <source>
        <strain evidence="2 3">Gsoil 818</strain>
    </source>
</reference>
<evidence type="ECO:0000313" key="2">
    <source>
        <dbReference type="EMBL" id="RNM15724.1"/>
    </source>
</evidence>
<feature type="domain" description="AB hydrolase-1" evidence="1">
    <location>
        <begin position="22"/>
        <end position="170"/>
    </location>
</feature>
<accession>A0A3N0GTD0</accession>
<dbReference type="RefSeq" id="WP_123221976.1">
    <property type="nucleotide sequence ID" value="NZ_RJSF01000019.1"/>
</dbReference>
<dbReference type="Pfam" id="PF12697">
    <property type="entry name" value="Abhydrolase_6"/>
    <property type="match status" value="1"/>
</dbReference>
<dbReference type="EMBL" id="RJSF01000019">
    <property type="protein sequence ID" value="RNM15724.1"/>
    <property type="molecule type" value="Genomic_DNA"/>
</dbReference>
<comment type="caution">
    <text evidence="2">The sequence shown here is derived from an EMBL/GenBank/DDBJ whole genome shotgun (WGS) entry which is preliminary data.</text>
</comment>
<evidence type="ECO:0000313" key="3">
    <source>
        <dbReference type="Proteomes" id="UP000279994"/>
    </source>
</evidence>
<keyword evidence="2" id="KW-0378">Hydrolase</keyword>
<dbReference type="OrthoDB" id="3366509at2"/>
<dbReference type="GO" id="GO:0016787">
    <property type="term" value="F:hydrolase activity"/>
    <property type="evidence" value="ECO:0007669"/>
    <property type="project" value="UniProtKB-KW"/>
</dbReference>
<dbReference type="Gene3D" id="3.40.50.1820">
    <property type="entry name" value="alpha/beta hydrolase"/>
    <property type="match status" value="1"/>
</dbReference>
<dbReference type="Proteomes" id="UP000279994">
    <property type="component" value="Unassembled WGS sequence"/>
</dbReference>